<evidence type="ECO:0000256" key="3">
    <source>
        <dbReference type="ARBA" id="ARBA00004763"/>
    </source>
</evidence>
<accession>A0A316FHX5</accession>
<protein>
    <recommendedName>
        <fullName evidence="6 12">Dihydropteroate synthase</fullName>
        <shortName evidence="12">DHPS</shortName>
        <ecNumber evidence="5 12">2.5.1.15</ecNumber>
    </recommendedName>
    <alternativeName>
        <fullName evidence="11 12">Dihydropteroate pyrophosphorylase</fullName>
    </alternativeName>
</protein>
<dbReference type="PANTHER" id="PTHR20941">
    <property type="entry name" value="FOLATE SYNTHESIS PROTEINS"/>
    <property type="match status" value="1"/>
</dbReference>
<reference evidence="14 15" key="1">
    <citation type="submission" date="2018-05" db="EMBL/GenBank/DDBJ databases">
        <title>Genomic Encyclopedia of Type Strains, Phase IV (KMG-IV): sequencing the most valuable type-strain genomes for metagenomic binning, comparative biology and taxonomic classification.</title>
        <authorList>
            <person name="Goeker M."/>
        </authorList>
    </citation>
    <scope>NUCLEOTIDE SEQUENCE [LARGE SCALE GENOMIC DNA]</scope>
    <source>
        <strain evidence="14 15">DSM 25350</strain>
    </source>
</reference>
<evidence type="ECO:0000256" key="5">
    <source>
        <dbReference type="ARBA" id="ARBA00012458"/>
    </source>
</evidence>
<keyword evidence="9 12" id="KW-0460">Magnesium</keyword>
<keyword evidence="8 12" id="KW-0479">Metal-binding</keyword>
<evidence type="ECO:0000313" key="15">
    <source>
        <dbReference type="Proteomes" id="UP000245790"/>
    </source>
</evidence>
<dbReference type="GO" id="GO:0005829">
    <property type="term" value="C:cytosol"/>
    <property type="evidence" value="ECO:0007669"/>
    <property type="project" value="TreeGrafter"/>
</dbReference>
<evidence type="ECO:0000256" key="1">
    <source>
        <dbReference type="ARBA" id="ARBA00000012"/>
    </source>
</evidence>
<keyword evidence="15" id="KW-1185">Reference proteome</keyword>
<dbReference type="InterPro" id="IPR006390">
    <property type="entry name" value="DHP_synth_dom"/>
</dbReference>
<evidence type="ECO:0000259" key="13">
    <source>
        <dbReference type="PROSITE" id="PS50972"/>
    </source>
</evidence>
<comment type="pathway">
    <text evidence="3 12">Cofactor biosynthesis; tetrahydrofolate biosynthesis; 7,8-dihydrofolate from 2-amino-4-hydroxy-6-hydroxymethyl-7,8-dihydropteridine diphosphate and 4-aminobenzoate: step 1/2.</text>
</comment>
<dbReference type="Proteomes" id="UP000245790">
    <property type="component" value="Unassembled WGS sequence"/>
</dbReference>
<evidence type="ECO:0000256" key="12">
    <source>
        <dbReference type="RuleBase" id="RU361205"/>
    </source>
</evidence>
<dbReference type="OrthoDB" id="9811744at2"/>
<dbReference type="FunFam" id="3.20.20.20:FF:000006">
    <property type="entry name" value="Dihydropteroate synthase"/>
    <property type="match status" value="1"/>
</dbReference>
<dbReference type="AlphaFoldDB" id="A0A316FHX5"/>
<comment type="caution">
    <text evidence="14">The sequence shown here is derived from an EMBL/GenBank/DDBJ whole genome shotgun (WGS) entry which is preliminary data.</text>
</comment>
<evidence type="ECO:0000256" key="8">
    <source>
        <dbReference type="ARBA" id="ARBA00022723"/>
    </source>
</evidence>
<dbReference type="GO" id="GO:0046872">
    <property type="term" value="F:metal ion binding"/>
    <property type="evidence" value="ECO:0007669"/>
    <property type="project" value="UniProtKB-KW"/>
</dbReference>
<feature type="domain" description="Pterin-binding" evidence="13">
    <location>
        <begin position="10"/>
        <end position="261"/>
    </location>
</feature>
<proteinExistence type="inferred from homology"/>
<dbReference type="RefSeq" id="WP_109764191.1">
    <property type="nucleotide sequence ID" value="NZ_QGGU01000009.1"/>
</dbReference>
<dbReference type="NCBIfam" id="TIGR01496">
    <property type="entry name" value="DHPS"/>
    <property type="match status" value="1"/>
</dbReference>
<evidence type="ECO:0000256" key="11">
    <source>
        <dbReference type="ARBA" id="ARBA00030193"/>
    </source>
</evidence>
<dbReference type="InterPro" id="IPR045031">
    <property type="entry name" value="DHP_synth-like"/>
</dbReference>
<dbReference type="PROSITE" id="PS50972">
    <property type="entry name" value="PTERIN_BINDING"/>
    <property type="match status" value="1"/>
</dbReference>
<evidence type="ECO:0000256" key="7">
    <source>
        <dbReference type="ARBA" id="ARBA00022679"/>
    </source>
</evidence>
<dbReference type="InterPro" id="IPR011005">
    <property type="entry name" value="Dihydropteroate_synth-like_sf"/>
</dbReference>
<dbReference type="UniPathway" id="UPA00077">
    <property type="reaction ID" value="UER00156"/>
</dbReference>
<keyword evidence="10 12" id="KW-0289">Folate biosynthesis</keyword>
<dbReference type="PROSITE" id="PS00792">
    <property type="entry name" value="DHPS_1"/>
    <property type="match status" value="1"/>
</dbReference>
<dbReference type="CDD" id="cd00739">
    <property type="entry name" value="DHPS"/>
    <property type="match status" value="1"/>
</dbReference>
<comment type="function">
    <text evidence="12">Catalyzes the condensation of para-aminobenzoate (pABA) with 6-hydroxymethyl-7,8-dihydropterin diphosphate (DHPt-PP) to form 7,8-dihydropteroate (H2Pte), the immediate precursor of folate derivatives.</text>
</comment>
<comment type="catalytic activity">
    <reaction evidence="1">
        <text>(7,8-dihydropterin-6-yl)methyl diphosphate + 4-aminobenzoate = 7,8-dihydropteroate + diphosphate</text>
        <dbReference type="Rhea" id="RHEA:19949"/>
        <dbReference type="ChEBI" id="CHEBI:17836"/>
        <dbReference type="ChEBI" id="CHEBI:17839"/>
        <dbReference type="ChEBI" id="CHEBI:33019"/>
        <dbReference type="ChEBI" id="CHEBI:72950"/>
        <dbReference type="EC" id="2.5.1.15"/>
    </reaction>
</comment>
<organism evidence="14 15">
    <name type="scientific">Pleionea mediterranea</name>
    <dbReference type="NCBI Taxonomy" id="523701"/>
    <lineage>
        <taxon>Bacteria</taxon>
        <taxon>Pseudomonadati</taxon>
        <taxon>Pseudomonadota</taxon>
        <taxon>Gammaproteobacteria</taxon>
        <taxon>Oceanospirillales</taxon>
        <taxon>Pleioneaceae</taxon>
        <taxon>Pleionea</taxon>
    </lineage>
</organism>
<dbReference type="Pfam" id="PF00809">
    <property type="entry name" value="Pterin_bind"/>
    <property type="match status" value="1"/>
</dbReference>
<dbReference type="GO" id="GO:0046654">
    <property type="term" value="P:tetrahydrofolate biosynthetic process"/>
    <property type="evidence" value="ECO:0007669"/>
    <property type="project" value="UniProtKB-UniPathway"/>
</dbReference>
<evidence type="ECO:0000256" key="4">
    <source>
        <dbReference type="ARBA" id="ARBA00009503"/>
    </source>
</evidence>
<dbReference type="EMBL" id="QGGU01000009">
    <property type="protein sequence ID" value="PWK48518.1"/>
    <property type="molecule type" value="Genomic_DNA"/>
</dbReference>
<evidence type="ECO:0000313" key="14">
    <source>
        <dbReference type="EMBL" id="PWK48518.1"/>
    </source>
</evidence>
<dbReference type="Gene3D" id="3.20.20.20">
    <property type="entry name" value="Dihydropteroate synthase-like"/>
    <property type="match status" value="1"/>
</dbReference>
<sequence length="271" mass="29165">MHSLYQSDRPLVMGILNATPDSFSDGGQFNSLQRATEQAKRMIEAGVDIIDIGGESTRPGAGAVSLQQELDRVIPLISAIKHFGKPISIDTSKAEVMSEAVAAGATMINDVRALQEPGALTAAVSAQVPVCLMHMQGQPRTMQQTPHYEQVTSDVISFLQQRIDACCEAGMERTLISVDPGFGFGKSLAHNITLLRELEQLKELSLPVLVGMSRKSMIGEITGKPVEQRLAGSLAAVMIAAAKQANIIRVHDVAETVDAIKVFHAVFKHLQ</sequence>
<comment type="cofactor">
    <cofactor evidence="2 12">
        <name>Mg(2+)</name>
        <dbReference type="ChEBI" id="CHEBI:18420"/>
    </cofactor>
</comment>
<gene>
    <name evidence="14" type="ORF">C8D97_10969</name>
</gene>
<evidence type="ECO:0000256" key="6">
    <source>
        <dbReference type="ARBA" id="ARBA00016919"/>
    </source>
</evidence>
<dbReference type="SUPFAM" id="SSF51717">
    <property type="entry name" value="Dihydropteroate synthetase-like"/>
    <property type="match status" value="1"/>
</dbReference>
<dbReference type="EC" id="2.5.1.15" evidence="5 12"/>
<dbReference type="GO" id="GO:0004156">
    <property type="term" value="F:dihydropteroate synthase activity"/>
    <property type="evidence" value="ECO:0007669"/>
    <property type="project" value="UniProtKB-EC"/>
</dbReference>
<comment type="similarity">
    <text evidence="4 12">Belongs to the DHPS family.</text>
</comment>
<dbReference type="PANTHER" id="PTHR20941:SF1">
    <property type="entry name" value="FOLIC ACID SYNTHESIS PROTEIN FOL1"/>
    <property type="match status" value="1"/>
</dbReference>
<dbReference type="PROSITE" id="PS00793">
    <property type="entry name" value="DHPS_2"/>
    <property type="match status" value="1"/>
</dbReference>
<name>A0A316FHX5_9GAMM</name>
<dbReference type="GO" id="GO:0046656">
    <property type="term" value="P:folic acid biosynthetic process"/>
    <property type="evidence" value="ECO:0007669"/>
    <property type="project" value="UniProtKB-KW"/>
</dbReference>
<evidence type="ECO:0000256" key="10">
    <source>
        <dbReference type="ARBA" id="ARBA00022909"/>
    </source>
</evidence>
<keyword evidence="7 12" id="KW-0808">Transferase</keyword>
<evidence type="ECO:0000256" key="9">
    <source>
        <dbReference type="ARBA" id="ARBA00022842"/>
    </source>
</evidence>
<dbReference type="InterPro" id="IPR000489">
    <property type="entry name" value="Pterin-binding_dom"/>
</dbReference>
<evidence type="ECO:0000256" key="2">
    <source>
        <dbReference type="ARBA" id="ARBA00001946"/>
    </source>
</evidence>